<dbReference type="EMBL" id="BKDJ01000003">
    <property type="protein sequence ID" value="GER22492.1"/>
    <property type="molecule type" value="Genomic_DNA"/>
</dbReference>
<evidence type="ECO:0000313" key="2">
    <source>
        <dbReference type="EMBL" id="GER22492.1"/>
    </source>
</evidence>
<dbReference type="PANTHER" id="PTHR11941:SF54">
    <property type="entry name" value="ENOYL-COA HYDRATASE, MITOCHONDRIAL"/>
    <property type="match status" value="1"/>
</dbReference>
<accession>A0A5A7NQT5</accession>
<protein>
    <submittedName>
        <fullName evidence="2">Putative enoyl-CoA hydratase/isomerase</fullName>
    </submittedName>
</protein>
<feature type="region of interest" description="Disordered" evidence="1">
    <location>
        <begin position="270"/>
        <end position="296"/>
    </location>
</feature>
<dbReference type="RefSeq" id="WP_149956119.1">
    <property type="nucleotide sequence ID" value="NZ_BKDJ01000003.1"/>
</dbReference>
<dbReference type="SUPFAM" id="SSF52096">
    <property type="entry name" value="ClpP/crotonase"/>
    <property type="match status" value="1"/>
</dbReference>
<dbReference type="OrthoDB" id="5174409at2"/>
<comment type="caution">
    <text evidence="2">The sequence shown here is derived from an EMBL/GenBank/DDBJ whole genome shotgun (WGS) entry which is preliminary data.</text>
</comment>
<organism evidence="2 3">
    <name type="scientific">Zafaria cholistanensis</name>
    <dbReference type="NCBI Taxonomy" id="1682741"/>
    <lineage>
        <taxon>Bacteria</taxon>
        <taxon>Bacillati</taxon>
        <taxon>Actinomycetota</taxon>
        <taxon>Actinomycetes</taxon>
        <taxon>Micrococcales</taxon>
        <taxon>Micrococcaceae</taxon>
        <taxon>Zafaria</taxon>
    </lineage>
</organism>
<proteinExistence type="predicted"/>
<evidence type="ECO:0000313" key="3">
    <source>
        <dbReference type="Proteomes" id="UP000325307"/>
    </source>
</evidence>
<dbReference type="InterPro" id="IPR029045">
    <property type="entry name" value="ClpP/crotonase-like_dom_sf"/>
</dbReference>
<keyword evidence="3" id="KW-1185">Reference proteome</keyword>
<name>A0A5A7NQT5_9MICC</name>
<gene>
    <name evidence="2" type="ORF">NCCP1664_09890</name>
</gene>
<dbReference type="GO" id="GO:0016853">
    <property type="term" value="F:isomerase activity"/>
    <property type="evidence" value="ECO:0007669"/>
    <property type="project" value="UniProtKB-KW"/>
</dbReference>
<dbReference type="Pfam" id="PF00378">
    <property type="entry name" value="ECH_1"/>
    <property type="match status" value="1"/>
</dbReference>
<evidence type="ECO:0000256" key="1">
    <source>
        <dbReference type="SAM" id="MobiDB-lite"/>
    </source>
</evidence>
<dbReference type="AlphaFoldDB" id="A0A5A7NQT5"/>
<dbReference type="PANTHER" id="PTHR11941">
    <property type="entry name" value="ENOYL-COA HYDRATASE-RELATED"/>
    <property type="match status" value="1"/>
</dbReference>
<feature type="compositionally biased region" description="Low complexity" evidence="1">
    <location>
        <begin position="279"/>
        <end position="296"/>
    </location>
</feature>
<dbReference type="InterPro" id="IPR001753">
    <property type="entry name" value="Enoyl-CoA_hydra/iso"/>
</dbReference>
<dbReference type="CDD" id="cd06558">
    <property type="entry name" value="crotonase-like"/>
    <property type="match status" value="1"/>
</dbReference>
<dbReference type="Gene3D" id="3.90.226.10">
    <property type="entry name" value="2-enoyl-CoA Hydratase, Chain A, domain 1"/>
    <property type="match status" value="1"/>
</dbReference>
<dbReference type="GO" id="GO:0006635">
    <property type="term" value="P:fatty acid beta-oxidation"/>
    <property type="evidence" value="ECO:0007669"/>
    <property type="project" value="TreeGrafter"/>
</dbReference>
<dbReference type="Proteomes" id="UP000325307">
    <property type="component" value="Unassembled WGS sequence"/>
</dbReference>
<keyword evidence="2" id="KW-0413">Isomerase</keyword>
<reference evidence="2 3" key="1">
    <citation type="submission" date="2019-09" db="EMBL/GenBank/DDBJ databases">
        <title>Arthrobacter zafarii sp. nov., a moderately thermotolerant and halotolerant actinobacterium isolated from Cholistan desert soil of Pakistan.</title>
        <authorList>
            <person name="Amin A."/>
            <person name="Ahmed I."/>
            <person name="Khalid N."/>
            <person name="Schumann P."/>
            <person name="Busse H.J."/>
            <person name="Khan I.U."/>
            <person name="Li S."/>
            <person name="Li W.J."/>
        </authorList>
    </citation>
    <scope>NUCLEOTIDE SEQUENCE [LARGE SCALE GENOMIC DNA]</scope>
    <source>
        <strain evidence="2 3">NCCP-1664</strain>
    </source>
</reference>
<sequence length="296" mass="31280">MAGTQDAAARLEGEPRLDAAAFATLLVEERRDRLAVRLHRPEVKNAIDQTMVDELHAVCAYLEATPKILILSGTPGDPQSGRPGIFASGADIAQLRERRRDDALAGINSGVFERVAKLPMPVIAALDGYALGGGAELAYAADFRLGTPQLRMGNPETGLGIMAAAGATWRLKELVGEPVAKEILLAGKILTGEDCLSVGLITELVGGPELLGAAHALADRIAAQDPLAVRISKAVFHAPREVHPLIDTLAQGMLFESQAKFDRMQAFLDRKNTDRKKPAATATTNGAAAPGTTDPE</sequence>